<dbReference type="InterPro" id="IPR014710">
    <property type="entry name" value="RmlC-like_jellyroll"/>
</dbReference>
<dbReference type="RefSeq" id="WP_410023975.1">
    <property type="nucleotide sequence ID" value="NZ_JBGMEG010000004.1"/>
</dbReference>
<accession>A0ABW9N026</accession>
<dbReference type="PIRSF" id="PIRSF036894">
    <property type="entry name" value="PMI_Firm_short"/>
    <property type="match status" value="1"/>
</dbReference>
<evidence type="ECO:0000259" key="11">
    <source>
        <dbReference type="Pfam" id="PF21621"/>
    </source>
</evidence>
<dbReference type="NCBIfam" id="TIGR00218">
    <property type="entry name" value="manA"/>
    <property type="match status" value="1"/>
</dbReference>
<dbReference type="GO" id="GO:0004476">
    <property type="term" value="F:mannose-6-phosphate isomerase activity"/>
    <property type="evidence" value="ECO:0007669"/>
    <property type="project" value="UniProtKB-EC"/>
</dbReference>
<evidence type="ECO:0000256" key="1">
    <source>
        <dbReference type="ARBA" id="ARBA00000757"/>
    </source>
</evidence>
<dbReference type="CDD" id="cd07010">
    <property type="entry name" value="cupin_PMI_type_I_N_bac"/>
    <property type="match status" value="1"/>
</dbReference>
<evidence type="ECO:0000256" key="4">
    <source>
        <dbReference type="ARBA" id="ARBA00011956"/>
    </source>
</evidence>
<dbReference type="EC" id="5.3.1.8" evidence="4"/>
<dbReference type="Proteomes" id="UP001637993">
    <property type="component" value="Unassembled WGS sequence"/>
</dbReference>
<dbReference type="Pfam" id="PF21621">
    <property type="entry name" value="MPI_cupin_dom"/>
    <property type="match status" value="1"/>
</dbReference>
<protein>
    <recommendedName>
        <fullName evidence="4">mannose-6-phosphate isomerase</fullName>
        <ecNumber evidence="4">5.3.1.8</ecNumber>
    </recommendedName>
    <alternativeName>
        <fullName evidence="8">Phosphohexomutase</fullName>
    </alternativeName>
    <alternativeName>
        <fullName evidence="9">Phosphomannose isomerase</fullName>
    </alternativeName>
</protein>
<comment type="cofactor">
    <cofactor evidence="2">
        <name>Zn(2+)</name>
        <dbReference type="ChEBI" id="CHEBI:29105"/>
    </cofactor>
</comment>
<dbReference type="PANTHER" id="PTHR42742">
    <property type="entry name" value="TRANSCRIPTIONAL REPRESSOR MPRA"/>
    <property type="match status" value="1"/>
</dbReference>
<keyword evidence="13" id="KW-1185">Reference proteome</keyword>
<dbReference type="InterPro" id="IPR001250">
    <property type="entry name" value="Man6P_Isoase-1"/>
</dbReference>
<dbReference type="InterPro" id="IPR049071">
    <property type="entry name" value="MPI_cupin_dom"/>
</dbReference>
<dbReference type="InterPro" id="IPR051804">
    <property type="entry name" value="Carb_Metab_Reg_Kinase/Isom"/>
</dbReference>
<evidence type="ECO:0000256" key="3">
    <source>
        <dbReference type="ARBA" id="ARBA00010772"/>
    </source>
</evidence>
<dbReference type="InterPro" id="IPR046457">
    <property type="entry name" value="PMI_typeI_cat"/>
</dbReference>
<keyword evidence="5" id="KW-0479">Metal-binding</keyword>
<evidence type="ECO:0000256" key="2">
    <source>
        <dbReference type="ARBA" id="ARBA00001947"/>
    </source>
</evidence>
<keyword evidence="6" id="KW-0862">Zinc</keyword>
<dbReference type="InterPro" id="IPR014628">
    <property type="entry name" value="Man6P_isomerase_Firm_short"/>
</dbReference>
<evidence type="ECO:0000256" key="8">
    <source>
        <dbReference type="ARBA" id="ARBA00029741"/>
    </source>
</evidence>
<dbReference type="PANTHER" id="PTHR42742:SF3">
    <property type="entry name" value="FRUCTOKINASE"/>
    <property type="match status" value="1"/>
</dbReference>
<evidence type="ECO:0000259" key="10">
    <source>
        <dbReference type="Pfam" id="PF20511"/>
    </source>
</evidence>
<comment type="catalytic activity">
    <reaction evidence="1">
        <text>D-mannose 6-phosphate = D-fructose 6-phosphate</text>
        <dbReference type="Rhea" id="RHEA:12356"/>
        <dbReference type="ChEBI" id="CHEBI:58735"/>
        <dbReference type="ChEBI" id="CHEBI:61527"/>
        <dbReference type="EC" id="5.3.1.8"/>
    </reaction>
</comment>
<evidence type="ECO:0000313" key="13">
    <source>
        <dbReference type="Proteomes" id="UP001637993"/>
    </source>
</evidence>
<proteinExistence type="inferred from homology"/>
<comment type="similarity">
    <text evidence="3">Belongs to the mannose-6-phosphate isomerase type 1 family.</text>
</comment>
<organism evidence="12 13">
    <name type="scientific">Anaerococcus groningensis</name>
    <dbReference type="NCBI Taxonomy" id="3115616"/>
    <lineage>
        <taxon>Bacteria</taxon>
        <taxon>Bacillati</taxon>
        <taxon>Bacillota</taxon>
        <taxon>Tissierellia</taxon>
        <taxon>Tissierellales</taxon>
        <taxon>Peptoniphilaceae</taxon>
        <taxon>Anaerococcus</taxon>
    </lineage>
</organism>
<name>A0ABW9N026_9FIRM</name>
<evidence type="ECO:0000256" key="6">
    <source>
        <dbReference type="ARBA" id="ARBA00022833"/>
    </source>
</evidence>
<comment type="caution">
    <text evidence="12">The sequence shown here is derived from an EMBL/GenBank/DDBJ whole genome shotgun (WGS) entry which is preliminary data.</text>
</comment>
<dbReference type="SUPFAM" id="SSF51182">
    <property type="entry name" value="RmlC-like cupins"/>
    <property type="match status" value="1"/>
</dbReference>
<dbReference type="EMBL" id="JBGMEG010000004">
    <property type="protein sequence ID" value="MFO3717400.1"/>
    <property type="molecule type" value="Genomic_DNA"/>
</dbReference>
<evidence type="ECO:0000256" key="5">
    <source>
        <dbReference type="ARBA" id="ARBA00022723"/>
    </source>
</evidence>
<gene>
    <name evidence="12" type="primary">manA</name>
    <name evidence="12" type="ORF">AB9Q04_03405</name>
</gene>
<dbReference type="Gene3D" id="2.60.120.10">
    <property type="entry name" value="Jelly Rolls"/>
    <property type="match status" value="2"/>
</dbReference>
<evidence type="ECO:0000256" key="7">
    <source>
        <dbReference type="ARBA" id="ARBA00023235"/>
    </source>
</evidence>
<feature type="domain" description="Phosphomannose isomerase type I catalytic" evidence="10">
    <location>
        <begin position="7"/>
        <end position="109"/>
    </location>
</feature>
<reference evidence="12 13" key="1">
    <citation type="journal article" date="2025" name="Anaerobe">
        <title>Description of Anaerococcus kampingiae sp. nov., Anaerococcus groningensis sp. nov., Anaerococcus martiniensis sp. nov., and Anaerococcus cruorum sp. nov., isolated from human clinical specimens.</title>
        <authorList>
            <person name="Boiten K.E."/>
            <person name="Meijer J."/>
            <person name="van Wezel E.M."/>
            <person name="Veloo A.C.M."/>
        </authorList>
    </citation>
    <scope>NUCLEOTIDE SEQUENCE [LARGE SCALE GENOMIC DNA]</scope>
    <source>
        <strain evidence="12 13">ENR1011</strain>
    </source>
</reference>
<keyword evidence="7 12" id="KW-0413">Isomerase</keyword>
<feature type="domain" description="Mannose-6-phosphate isomerase cupin" evidence="11">
    <location>
        <begin position="236"/>
        <end position="312"/>
    </location>
</feature>
<evidence type="ECO:0000256" key="9">
    <source>
        <dbReference type="ARBA" id="ARBA00030762"/>
    </source>
</evidence>
<dbReference type="Pfam" id="PF20511">
    <property type="entry name" value="PMI_typeI_cat"/>
    <property type="match status" value="1"/>
</dbReference>
<sequence>MQKVLILQGDFVDKVWGGSRLKEEFDYDIDSTNVGEYWAISGMDDASSVVINGELAGESLKNIYKNHKELFGGSEEKSFPLLVKIIDATDDLSIQVHPDDEMGQKLENSRGKTECWYILNENPASIIYGLNASSKDEAVEKIQNKKWDEVLKEVPANKGDFFFVPAGTVHAIKKGCLILEIQQASDITYRLYDYDRPDKEGNLRELHIEKSLEAIKLNEVRDEKEIEIEETGNLITTILTKNDFFEVRKLEINGHTDLIRSSDYLLESVVEGVGVLKVDGEEYNIKKGDFFILTNEVSSYEFDGDLTIIESNIAKK</sequence>
<dbReference type="InterPro" id="IPR011051">
    <property type="entry name" value="RmlC_Cupin_sf"/>
</dbReference>
<evidence type="ECO:0000313" key="12">
    <source>
        <dbReference type="EMBL" id="MFO3717400.1"/>
    </source>
</evidence>